<evidence type="ECO:0000313" key="1">
    <source>
        <dbReference type="EMBL" id="TFU30472.1"/>
    </source>
</evidence>
<evidence type="ECO:0000313" key="2">
    <source>
        <dbReference type="Proteomes" id="UP000298358"/>
    </source>
</evidence>
<dbReference type="RefSeq" id="WP_135115552.1">
    <property type="nucleotide sequence ID" value="NZ_JADGLL010000060.1"/>
</dbReference>
<name>A0A4Y9FNM8_9MICO</name>
<comment type="caution">
    <text evidence="1">The sequence shown here is derived from an EMBL/GenBank/DDBJ whole genome shotgun (WGS) entry which is preliminary data.</text>
</comment>
<dbReference type="EMBL" id="SPQB01000060">
    <property type="protein sequence ID" value="TFU30472.1"/>
    <property type="molecule type" value="Genomic_DNA"/>
</dbReference>
<sequence>MSARDIIRLPGTGMYARRNFVTSWRAAGSPPLVSAGRLYLEQKRLFDGWRAGLPGFNPADDPDDETQRLAHVRFVAGDLANPARDAAACERAGLVRPYAYEPWHVELPGDPRRFNLVRSLPTSEKRRRGGGMTAQYYRRASDGKIGRFADGVKVFGTQEDYQHHRFAVTEFVKKNPHLKGSIAVPPLDADPKNFVNLSDHDWALQIAVHGGVY</sequence>
<organism evidence="1 2">
    <name type="scientific">Microbacterium paludicola</name>
    <dbReference type="NCBI Taxonomy" id="300019"/>
    <lineage>
        <taxon>Bacteria</taxon>
        <taxon>Bacillati</taxon>
        <taxon>Actinomycetota</taxon>
        <taxon>Actinomycetes</taxon>
        <taxon>Micrococcales</taxon>
        <taxon>Microbacteriaceae</taxon>
        <taxon>Microbacterium</taxon>
    </lineage>
</organism>
<proteinExistence type="predicted"/>
<dbReference type="AlphaFoldDB" id="A0A4Y9FNM8"/>
<gene>
    <name evidence="1" type="ORF">E4U02_14625</name>
</gene>
<reference evidence="1 2" key="1">
    <citation type="submission" date="2019-03" db="EMBL/GenBank/DDBJ databases">
        <title>Diversity of the mouse oral microbiome.</title>
        <authorList>
            <person name="Joseph S."/>
            <person name="Aduse-Opoku J."/>
            <person name="Curtis M."/>
            <person name="Wade W."/>
            <person name="Hashim A."/>
        </authorList>
    </citation>
    <scope>NUCLEOTIDE SEQUENCE [LARGE SCALE GENOMIC DNA]</scope>
    <source>
        <strain evidence="1 2">P1012</strain>
    </source>
</reference>
<keyword evidence="2" id="KW-1185">Reference proteome</keyword>
<accession>A0A4Y9FNM8</accession>
<dbReference type="OrthoDB" id="5078500at2"/>
<protein>
    <submittedName>
        <fullName evidence="1">Uncharacterized protein</fullName>
    </submittedName>
</protein>
<dbReference type="Proteomes" id="UP000298358">
    <property type="component" value="Unassembled WGS sequence"/>
</dbReference>